<organism evidence="4 5">
    <name type="scientific">Woeseia oceani</name>
    <dbReference type="NCBI Taxonomy" id="1548547"/>
    <lineage>
        <taxon>Bacteria</taxon>
        <taxon>Pseudomonadati</taxon>
        <taxon>Pseudomonadota</taxon>
        <taxon>Gammaproteobacteria</taxon>
        <taxon>Woeseiales</taxon>
        <taxon>Woeseiaceae</taxon>
        <taxon>Woeseia</taxon>
    </lineage>
</organism>
<keyword evidence="1 4" id="KW-0328">Glycosyltransferase</keyword>
<dbReference type="EMBL" id="CP016268">
    <property type="protein sequence ID" value="ANO52378.1"/>
    <property type="molecule type" value="Genomic_DNA"/>
</dbReference>
<dbReference type="InterPro" id="IPR029057">
    <property type="entry name" value="PRTase-like"/>
</dbReference>
<gene>
    <name evidence="4" type="ORF">BA177_15340</name>
</gene>
<evidence type="ECO:0000313" key="5">
    <source>
        <dbReference type="Proteomes" id="UP000092695"/>
    </source>
</evidence>
<dbReference type="AlphaFoldDB" id="A0A193LIV7"/>
<dbReference type="OrthoDB" id="199120at2"/>
<dbReference type="Gene3D" id="3.40.50.2020">
    <property type="match status" value="1"/>
</dbReference>
<feature type="domain" description="Phosphoribosyltransferase" evidence="3">
    <location>
        <begin position="17"/>
        <end position="146"/>
    </location>
</feature>
<dbReference type="SUPFAM" id="SSF53271">
    <property type="entry name" value="PRTase-like"/>
    <property type="match status" value="1"/>
</dbReference>
<sequence>MHKTFVAADDLLLDSFRLARKIAEAGFRPDFLVGLWRGGSAVGIAVQEGLEHFGIATDHIAIRTSYAGQASYTQMVNKADSIRVHGLQYLLEHTGAEHSMLIVDDVYGTGKSVQAVINELTRKTRRNLPQDIRTAAVWYRPGERTVRPPDYYLHETQDWLVLPYELSGLTVDELKAHKPELQPVIERLRELAPGGGNG</sequence>
<evidence type="ECO:0000313" key="4">
    <source>
        <dbReference type="EMBL" id="ANO52378.1"/>
    </source>
</evidence>
<accession>A0A193LIV7</accession>
<dbReference type="CDD" id="cd06223">
    <property type="entry name" value="PRTases_typeI"/>
    <property type="match status" value="1"/>
</dbReference>
<dbReference type="KEGG" id="woc:BA177_15340"/>
<dbReference type="Pfam" id="PF00156">
    <property type="entry name" value="Pribosyltran"/>
    <property type="match status" value="1"/>
</dbReference>
<dbReference type="PANTHER" id="PTHR43363">
    <property type="entry name" value="HYPOXANTHINE PHOSPHORIBOSYLTRANSFERASE"/>
    <property type="match status" value="1"/>
</dbReference>
<evidence type="ECO:0000259" key="3">
    <source>
        <dbReference type="Pfam" id="PF00156"/>
    </source>
</evidence>
<dbReference type="RefSeq" id="WP_068617630.1">
    <property type="nucleotide sequence ID" value="NZ_CP016268.1"/>
</dbReference>
<proteinExistence type="predicted"/>
<dbReference type="InterPro" id="IPR000836">
    <property type="entry name" value="PRTase_dom"/>
</dbReference>
<reference evidence="4 5" key="1">
    <citation type="submission" date="2016-06" db="EMBL/GenBank/DDBJ databases">
        <title>Complete genome sequence of a deep-branching marine Gamma Proteobacterium Woeseia oceani type strain XK5.</title>
        <authorList>
            <person name="Mu D."/>
            <person name="Du Z."/>
        </authorList>
    </citation>
    <scope>NUCLEOTIDE SEQUENCE [LARGE SCALE GENOMIC DNA]</scope>
    <source>
        <strain evidence="4 5">XK5</strain>
    </source>
</reference>
<dbReference type="PANTHER" id="PTHR43363:SF1">
    <property type="entry name" value="HYPOXANTHINE-GUANINE PHOSPHORIBOSYLTRANSFERASE"/>
    <property type="match status" value="1"/>
</dbReference>
<keyword evidence="5" id="KW-1185">Reference proteome</keyword>
<dbReference type="Proteomes" id="UP000092695">
    <property type="component" value="Chromosome"/>
</dbReference>
<protein>
    <submittedName>
        <fullName evidence="4">Hypoxanthine phosphoribosyltransferase</fullName>
    </submittedName>
</protein>
<name>A0A193LIV7_9GAMM</name>
<evidence type="ECO:0000256" key="1">
    <source>
        <dbReference type="ARBA" id="ARBA00022676"/>
    </source>
</evidence>
<evidence type="ECO:0000256" key="2">
    <source>
        <dbReference type="ARBA" id="ARBA00022679"/>
    </source>
</evidence>
<keyword evidence="2 4" id="KW-0808">Transferase</keyword>
<dbReference type="STRING" id="1548547.BA177_15340"/>
<dbReference type="GO" id="GO:0016757">
    <property type="term" value="F:glycosyltransferase activity"/>
    <property type="evidence" value="ECO:0007669"/>
    <property type="project" value="UniProtKB-KW"/>
</dbReference>